<dbReference type="SMART" id="SM00866">
    <property type="entry name" value="UTRA"/>
    <property type="match status" value="1"/>
</dbReference>
<organism evidence="6 7">
    <name type="scientific">Alicyclobacillus dauci</name>
    <dbReference type="NCBI Taxonomy" id="1475485"/>
    <lineage>
        <taxon>Bacteria</taxon>
        <taxon>Bacillati</taxon>
        <taxon>Bacillota</taxon>
        <taxon>Bacilli</taxon>
        <taxon>Bacillales</taxon>
        <taxon>Alicyclobacillaceae</taxon>
        <taxon>Alicyclobacillus</taxon>
    </lineage>
</organism>
<dbReference type="SUPFAM" id="SSF46785">
    <property type="entry name" value="Winged helix' DNA-binding domain"/>
    <property type="match status" value="1"/>
</dbReference>
<evidence type="ECO:0000256" key="1">
    <source>
        <dbReference type="ARBA" id="ARBA00023015"/>
    </source>
</evidence>
<dbReference type="InterPro" id="IPR012770">
    <property type="entry name" value="TreR"/>
</dbReference>
<dbReference type="Proteomes" id="UP001164803">
    <property type="component" value="Chromosome"/>
</dbReference>
<evidence type="ECO:0000256" key="2">
    <source>
        <dbReference type="ARBA" id="ARBA00023125"/>
    </source>
</evidence>
<dbReference type="RefSeq" id="WP_268042908.1">
    <property type="nucleotide sequence ID" value="NZ_CP104064.1"/>
</dbReference>
<proteinExistence type="predicted"/>
<dbReference type="EMBL" id="CP104064">
    <property type="protein sequence ID" value="WAH35625.1"/>
    <property type="molecule type" value="Genomic_DNA"/>
</dbReference>
<dbReference type="InterPro" id="IPR000524">
    <property type="entry name" value="Tscrpt_reg_HTH_GntR"/>
</dbReference>
<keyword evidence="3" id="KW-0804">Transcription</keyword>
<dbReference type="Gene3D" id="3.40.1410.10">
    <property type="entry name" value="Chorismate lyase-like"/>
    <property type="match status" value="1"/>
</dbReference>
<dbReference type="InterPro" id="IPR028978">
    <property type="entry name" value="Chorismate_lyase_/UTRA_dom_sf"/>
</dbReference>
<evidence type="ECO:0000256" key="3">
    <source>
        <dbReference type="ARBA" id="ARBA00023163"/>
    </source>
</evidence>
<dbReference type="PRINTS" id="PR00035">
    <property type="entry name" value="HTHGNTR"/>
</dbReference>
<dbReference type="InterPro" id="IPR050679">
    <property type="entry name" value="Bact_HTH_transcr_reg"/>
</dbReference>
<keyword evidence="1" id="KW-0805">Transcription regulation</keyword>
<dbReference type="CDD" id="cd07377">
    <property type="entry name" value="WHTH_GntR"/>
    <property type="match status" value="1"/>
</dbReference>
<dbReference type="PANTHER" id="PTHR44846">
    <property type="entry name" value="MANNOSYL-D-GLYCERATE TRANSPORT/METABOLISM SYSTEM REPRESSOR MNGR-RELATED"/>
    <property type="match status" value="1"/>
</dbReference>
<reference evidence="6" key="1">
    <citation type="submission" date="2022-08" db="EMBL/GenBank/DDBJ databases">
        <title>Alicyclobacillus dauci DSM2870, complete genome.</title>
        <authorList>
            <person name="Wang Q."/>
            <person name="Cai R."/>
            <person name="Wang Z."/>
        </authorList>
    </citation>
    <scope>NUCLEOTIDE SEQUENCE</scope>
    <source>
        <strain evidence="6">DSM 28700</strain>
    </source>
</reference>
<name>A0ABY6YYD0_9BACL</name>
<dbReference type="InterPro" id="IPR036388">
    <property type="entry name" value="WH-like_DNA-bd_sf"/>
</dbReference>
<dbReference type="SMART" id="SM00345">
    <property type="entry name" value="HTH_GNTR"/>
    <property type="match status" value="1"/>
</dbReference>
<evidence type="ECO:0000259" key="5">
    <source>
        <dbReference type="PROSITE" id="PS50949"/>
    </source>
</evidence>
<dbReference type="PANTHER" id="PTHR44846:SF12">
    <property type="entry name" value="HTH-TYPE TRANSCRIPTIONAL REGULATOR TRER"/>
    <property type="match status" value="1"/>
</dbReference>
<protein>
    <recommendedName>
        <fullName evidence="4">Trehalose operon repressor</fullName>
    </recommendedName>
</protein>
<accession>A0ABY6YYD0</accession>
<keyword evidence="2" id="KW-0238">DNA-binding</keyword>
<dbReference type="NCBIfam" id="TIGR02404">
    <property type="entry name" value="trehalos_R_Bsub"/>
    <property type="match status" value="1"/>
</dbReference>
<feature type="domain" description="HTH gntR-type" evidence="5">
    <location>
        <begin position="2"/>
        <end position="70"/>
    </location>
</feature>
<evidence type="ECO:0000313" key="6">
    <source>
        <dbReference type="EMBL" id="WAH35625.1"/>
    </source>
</evidence>
<dbReference type="Pfam" id="PF07702">
    <property type="entry name" value="UTRA"/>
    <property type="match status" value="1"/>
</dbReference>
<keyword evidence="7" id="KW-1185">Reference proteome</keyword>
<evidence type="ECO:0000313" key="7">
    <source>
        <dbReference type="Proteomes" id="UP001164803"/>
    </source>
</evidence>
<sequence length="241" mass="27876">MKTKAQRIYDVLAANIQNGTYKPNSKLPSEHDLIAQYDVSRGTIRTALDMLSQDGYIQRLKGKGSIVLDVAKYNFPVTGLVSFKEVSKIMHGQVRTIVNELLLIRPDDFVQSQLDVGPTDDVWRVARTREIQGERIILDVDYFDRKFVPYLTKDICADSIYEYLEKELNLSISFAKKEIVVDSATDEDKAWLDLGDFSYVVVVKNHVYLEDVSLFQYTESRHRPDKFQFVDFARRNYLSKK</sequence>
<dbReference type="SUPFAM" id="SSF64288">
    <property type="entry name" value="Chorismate lyase-like"/>
    <property type="match status" value="1"/>
</dbReference>
<evidence type="ECO:0000256" key="4">
    <source>
        <dbReference type="NCBIfam" id="TIGR02404"/>
    </source>
</evidence>
<dbReference type="Gene3D" id="1.10.10.10">
    <property type="entry name" value="Winged helix-like DNA-binding domain superfamily/Winged helix DNA-binding domain"/>
    <property type="match status" value="1"/>
</dbReference>
<gene>
    <name evidence="6" type="primary">treR</name>
    <name evidence="6" type="ORF">NZD86_15260</name>
</gene>
<dbReference type="PROSITE" id="PS50949">
    <property type="entry name" value="HTH_GNTR"/>
    <property type="match status" value="1"/>
</dbReference>
<dbReference type="InterPro" id="IPR011663">
    <property type="entry name" value="UTRA"/>
</dbReference>
<dbReference type="Pfam" id="PF00392">
    <property type="entry name" value="GntR"/>
    <property type="match status" value="1"/>
</dbReference>
<dbReference type="InterPro" id="IPR036390">
    <property type="entry name" value="WH_DNA-bd_sf"/>
</dbReference>